<feature type="compositionally biased region" description="Polar residues" evidence="2">
    <location>
        <begin position="95"/>
        <end position="109"/>
    </location>
</feature>
<feature type="compositionally biased region" description="Gly residues" evidence="2">
    <location>
        <begin position="1"/>
        <end position="15"/>
    </location>
</feature>
<keyword evidence="4" id="KW-1185">Reference proteome</keyword>
<protein>
    <submittedName>
        <fullName evidence="3">Uncharacterized protein</fullName>
    </submittedName>
</protein>
<evidence type="ECO:0000313" key="3">
    <source>
        <dbReference type="EMBL" id="KAI0301927.1"/>
    </source>
</evidence>
<accession>A0AAD4M5R2</accession>
<organism evidence="3 4">
    <name type="scientific">Multifurca ochricompacta</name>
    <dbReference type="NCBI Taxonomy" id="376703"/>
    <lineage>
        <taxon>Eukaryota</taxon>
        <taxon>Fungi</taxon>
        <taxon>Dikarya</taxon>
        <taxon>Basidiomycota</taxon>
        <taxon>Agaricomycotina</taxon>
        <taxon>Agaricomycetes</taxon>
        <taxon>Russulales</taxon>
        <taxon>Russulaceae</taxon>
        <taxon>Multifurca</taxon>
    </lineage>
</organism>
<dbReference type="Proteomes" id="UP001203297">
    <property type="component" value="Unassembled WGS sequence"/>
</dbReference>
<reference evidence="3" key="1">
    <citation type="journal article" date="2022" name="New Phytol.">
        <title>Evolutionary transition to the ectomycorrhizal habit in the genomes of a hyperdiverse lineage of mushroom-forming fungi.</title>
        <authorList>
            <person name="Looney B."/>
            <person name="Miyauchi S."/>
            <person name="Morin E."/>
            <person name="Drula E."/>
            <person name="Courty P.E."/>
            <person name="Kohler A."/>
            <person name="Kuo A."/>
            <person name="LaButti K."/>
            <person name="Pangilinan J."/>
            <person name="Lipzen A."/>
            <person name="Riley R."/>
            <person name="Andreopoulos W."/>
            <person name="He G."/>
            <person name="Johnson J."/>
            <person name="Nolan M."/>
            <person name="Tritt A."/>
            <person name="Barry K.W."/>
            <person name="Grigoriev I.V."/>
            <person name="Nagy L.G."/>
            <person name="Hibbett D."/>
            <person name="Henrissat B."/>
            <person name="Matheny P.B."/>
            <person name="Labbe J."/>
            <person name="Martin F.M."/>
        </authorList>
    </citation>
    <scope>NUCLEOTIDE SEQUENCE</scope>
    <source>
        <strain evidence="3">BPL690</strain>
    </source>
</reference>
<gene>
    <name evidence="3" type="ORF">B0F90DRAFT_1667758</name>
</gene>
<evidence type="ECO:0000313" key="4">
    <source>
        <dbReference type="Proteomes" id="UP001203297"/>
    </source>
</evidence>
<feature type="compositionally biased region" description="Low complexity" evidence="2">
    <location>
        <begin position="41"/>
        <end position="52"/>
    </location>
</feature>
<evidence type="ECO:0000256" key="2">
    <source>
        <dbReference type="SAM" id="MobiDB-lite"/>
    </source>
</evidence>
<feature type="coiled-coil region" evidence="1">
    <location>
        <begin position="170"/>
        <end position="218"/>
    </location>
</feature>
<sequence>MTGGASVYGGRGWGRVGAKTREMDTTAIRRQQLYDGAKRGSSTSTSLTWSASKAKVDGERDEDRDKEKDKDKDKDIVSDPAGLRARLKHRAPPMATTTTAIQTPSSPSSYDKVFDTARQLAELERLRAQDAAYIRTLEQTRTTLVRDMHTAARERAEVERGAASVREEQRRREEAARMEVERELSKERERAARAEGRVGALEEALRAIREKVVELENTVEWERRCRLEWERSLEALAMGGGSGSESMVA</sequence>
<feature type="compositionally biased region" description="Basic and acidic residues" evidence="2">
    <location>
        <begin position="54"/>
        <end position="77"/>
    </location>
</feature>
<dbReference type="EMBL" id="WTXG01000012">
    <property type="protein sequence ID" value="KAI0301927.1"/>
    <property type="molecule type" value="Genomic_DNA"/>
</dbReference>
<dbReference type="AlphaFoldDB" id="A0AAD4M5R2"/>
<evidence type="ECO:0000256" key="1">
    <source>
        <dbReference type="SAM" id="Coils"/>
    </source>
</evidence>
<name>A0AAD4M5R2_9AGAM</name>
<keyword evidence="1" id="KW-0175">Coiled coil</keyword>
<feature type="region of interest" description="Disordered" evidence="2">
    <location>
        <begin position="1"/>
        <end position="112"/>
    </location>
</feature>
<comment type="caution">
    <text evidence="3">The sequence shown here is derived from an EMBL/GenBank/DDBJ whole genome shotgun (WGS) entry which is preliminary data.</text>
</comment>
<proteinExistence type="predicted"/>